<dbReference type="InterPro" id="IPR000873">
    <property type="entry name" value="AMP-dep_synth/lig_dom"/>
</dbReference>
<dbReference type="Proteomes" id="UP000192513">
    <property type="component" value="Unassembled WGS sequence"/>
</dbReference>
<keyword evidence="3" id="KW-1185">Reference proteome</keyword>
<comment type="caution">
    <text evidence="2">The sequence shown here is derived from an EMBL/GenBank/DDBJ whole genome shotgun (WGS) entry which is preliminary data.</text>
</comment>
<evidence type="ECO:0000313" key="3">
    <source>
        <dbReference type="Proteomes" id="UP000192513"/>
    </source>
</evidence>
<dbReference type="AlphaFoldDB" id="A0A1X0IAH0"/>
<gene>
    <name evidence="2" type="ORF">BST39_12400</name>
</gene>
<feature type="domain" description="AMP-dependent synthetase/ligase" evidence="1">
    <location>
        <begin position="9"/>
        <end position="125"/>
    </location>
</feature>
<dbReference type="EMBL" id="MVIE01000013">
    <property type="protein sequence ID" value="ORB41013.1"/>
    <property type="molecule type" value="Genomic_DNA"/>
</dbReference>
<name>A0A1X0IAH0_9MYCO</name>
<organism evidence="2 3">
    <name type="scientific">Mycobacterium paraseoulense</name>
    <dbReference type="NCBI Taxonomy" id="590652"/>
    <lineage>
        <taxon>Bacteria</taxon>
        <taxon>Bacillati</taxon>
        <taxon>Actinomycetota</taxon>
        <taxon>Actinomycetes</taxon>
        <taxon>Mycobacteriales</taxon>
        <taxon>Mycobacteriaceae</taxon>
        <taxon>Mycobacterium</taxon>
    </lineage>
</organism>
<proteinExistence type="predicted"/>
<protein>
    <recommendedName>
        <fullName evidence="1">AMP-dependent synthetase/ligase domain-containing protein</fullName>
    </recommendedName>
</protein>
<dbReference type="STRING" id="590652.BST39_12400"/>
<sequence length="220" mass="24190">MTLADSVTDNARRFPDVAAYRLEDREVTHASLRERAARLISAMASAGGRRQDGITILSRNSVELGEVMAACQLSGIIMVTLNFRLTRDEVRDALVRVRHSIVFVVDVFAPMVSELAPELQNQPLIVCIGSQDHCQMVDFDDFLTSGASGAAKSCILGQRERRHVAFTMNAEMRTGSADRAVAIKGVSVNRTSAVLHVVLDRADKHRPEGRLRLPASSWPH</sequence>
<dbReference type="Pfam" id="PF00501">
    <property type="entry name" value="AMP-binding"/>
    <property type="match status" value="1"/>
</dbReference>
<dbReference type="OrthoDB" id="9803968at2"/>
<evidence type="ECO:0000259" key="1">
    <source>
        <dbReference type="Pfam" id="PF00501"/>
    </source>
</evidence>
<accession>A0A1X0IAH0</accession>
<dbReference type="SUPFAM" id="SSF56801">
    <property type="entry name" value="Acetyl-CoA synthetase-like"/>
    <property type="match status" value="1"/>
</dbReference>
<dbReference type="Gene3D" id="3.40.50.12780">
    <property type="entry name" value="N-terminal domain of ligase-like"/>
    <property type="match status" value="1"/>
</dbReference>
<reference evidence="2 3" key="1">
    <citation type="submission" date="2017-02" db="EMBL/GenBank/DDBJ databases">
        <title>The new phylogeny of genus Mycobacterium.</title>
        <authorList>
            <person name="Tortoli E."/>
            <person name="Trovato A."/>
            <person name="Cirillo D.M."/>
        </authorList>
    </citation>
    <scope>NUCLEOTIDE SEQUENCE [LARGE SCALE GENOMIC DNA]</scope>
    <source>
        <strain evidence="2 3">DSM 45000</strain>
    </source>
</reference>
<evidence type="ECO:0000313" key="2">
    <source>
        <dbReference type="EMBL" id="ORB41013.1"/>
    </source>
</evidence>
<dbReference type="InterPro" id="IPR042099">
    <property type="entry name" value="ANL_N_sf"/>
</dbReference>